<dbReference type="Gene3D" id="3.30.200.20">
    <property type="entry name" value="Phosphorylase Kinase, domain 1"/>
    <property type="match status" value="1"/>
</dbReference>
<dbReference type="PANTHER" id="PTHR32444">
    <property type="entry name" value="BULB-TYPE LECTIN DOMAIN-CONTAINING PROTEIN"/>
    <property type="match status" value="1"/>
</dbReference>
<name>A0A9R1XS03_LACSA</name>
<evidence type="ECO:0000259" key="4">
    <source>
        <dbReference type="Pfam" id="PF00954"/>
    </source>
</evidence>
<dbReference type="EMBL" id="NBSK02000003">
    <property type="protein sequence ID" value="KAJ0217262.1"/>
    <property type="molecule type" value="Genomic_DNA"/>
</dbReference>
<evidence type="ECO:0000256" key="2">
    <source>
        <dbReference type="ARBA" id="ARBA00023157"/>
    </source>
</evidence>
<evidence type="ECO:0000259" key="5">
    <source>
        <dbReference type="Pfam" id="PF01453"/>
    </source>
</evidence>
<keyword evidence="7" id="KW-1185">Reference proteome</keyword>
<evidence type="ECO:0000256" key="3">
    <source>
        <dbReference type="ARBA" id="ARBA00023180"/>
    </source>
</evidence>
<feature type="domain" description="Bulb-type lectin" evidence="5">
    <location>
        <begin position="15"/>
        <end position="76"/>
    </location>
</feature>
<accession>A0A9R1XS03</accession>
<dbReference type="GO" id="GO:0048544">
    <property type="term" value="P:recognition of pollen"/>
    <property type="evidence" value="ECO:0007669"/>
    <property type="project" value="InterPro"/>
</dbReference>
<evidence type="ECO:0000313" key="7">
    <source>
        <dbReference type="Proteomes" id="UP000235145"/>
    </source>
</evidence>
<dbReference type="PANTHER" id="PTHR32444:SF247">
    <property type="entry name" value="OS01G0958200 PROTEIN"/>
    <property type="match status" value="1"/>
</dbReference>
<dbReference type="InterPro" id="IPR011009">
    <property type="entry name" value="Kinase-like_dom_sf"/>
</dbReference>
<comment type="caution">
    <text evidence="6">The sequence shown here is derived from an EMBL/GenBank/DDBJ whole genome shotgun (WGS) entry which is preliminary data.</text>
</comment>
<proteinExistence type="predicted"/>
<evidence type="ECO:0000313" key="6">
    <source>
        <dbReference type="EMBL" id="KAJ0217262.1"/>
    </source>
</evidence>
<keyword evidence="2" id="KW-1015">Disulfide bond</keyword>
<keyword evidence="3" id="KW-0325">Glycoprotein</keyword>
<dbReference type="Proteomes" id="UP000235145">
    <property type="component" value="Unassembled WGS sequence"/>
</dbReference>
<organism evidence="6 7">
    <name type="scientific">Lactuca sativa</name>
    <name type="common">Garden lettuce</name>
    <dbReference type="NCBI Taxonomy" id="4236"/>
    <lineage>
        <taxon>Eukaryota</taxon>
        <taxon>Viridiplantae</taxon>
        <taxon>Streptophyta</taxon>
        <taxon>Embryophyta</taxon>
        <taxon>Tracheophyta</taxon>
        <taxon>Spermatophyta</taxon>
        <taxon>Magnoliopsida</taxon>
        <taxon>eudicotyledons</taxon>
        <taxon>Gunneridae</taxon>
        <taxon>Pentapetalae</taxon>
        <taxon>asterids</taxon>
        <taxon>campanulids</taxon>
        <taxon>Asterales</taxon>
        <taxon>Asteraceae</taxon>
        <taxon>Cichorioideae</taxon>
        <taxon>Cichorieae</taxon>
        <taxon>Lactucinae</taxon>
        <taxon>Lactuca</taxon>
    </lineage>
</organism>
<protein>
    <recommendedName>
        <fullName evidence="8">Apple domain-containing protein</fullName>
    </recommendedName>
</protein>
<keyword evidence="1" id="KW-0732">Signal</keyword>
<dbReference type="Pfam" id="PF00954">
    <property type="entry name" value="S_locus_glycop"/>
    <property type="match status" value="1"/>
</dbReference>
<sequence>MNTKSFPTPTPNTYTHNFCMGDLLDDGNLVLRYNLSSSSITPIWQSFDHPTHTFLPGGKLGYNKRTNMKQIITSWKSIEDPASGLFSVEIDQTENQYLLLWNRSQVYLASGSWDGKIFSSMPEMRSNNVNNFSHIDNENESYFTFSMYNSTLTSRCIIDVSWQQTEFPLICNCLTAFEPRSEIDWNLSDFSGGCVRKTDFSCSVREQKPGFVVGYVPLNYLPTYLENESLELDEPACKRSCSDDCSCDVYGVISNKCLLLNSEILNNISSFFVSEDSNSLTIPFNIKVSSSDLANITEKINTKVLFSCHPRNRFRIFRSCASLQHWHYILQKGEKTRKLMYLTNSGSRDMNRDYLDLQFQDNGRNVRNLADPGILSAEDRKGIDVPFIDFNTILSATENFSLSNKLGQGGFGPVYKHTILISCCLCKQNRCCDCCEKKGRTE</sequence>
<dbReference type="InterPro" id="IPR036426">
    <property type="entry name" value="Bulb-type_lectin_dom_sf"/>
</dbReference>
<reference evidence="6 7" key="1">
    <citation type="journal article" date="2017" name="Nat. Commun.">
        <title>Genome assembly with in vitro proximity ligation data and whole-genome triplication in lettuce.</title>
        <authorList>
            <person name="Reyes-Chin-Wo S."/>
            <person name="Wang Z."/>
            <person name="Yang X."/>
            <person name="Kozik A."/>
            <person name="Arikit S."/>
            <person name="Song C."/>
            <person name="Xia L."/>
            <person name="Froenicke L."/>
            <person name="Lavelle D.O."/>
            <person name="Truco M.J."/>
            <person name="Xia R."/>
            <person name="Zhu S."/>
            <person name="Xu C."/>
            <person name="Xu H."/>
            <person name="Xu X."/>
            <person name="Cox K."/>
            <person name="Korf I."/>
            <person name="Meyers B.C."/>
            <person name="Michelmore R.W."/>
        </authorList>
    </citation>
    <scope>NUCLEOTIDE SEQUENCE [LARGE SCALE GENOMIC DNA]</scope>
    <source>
        <strain evidence="7">cv. Salinas</strain>
        <tissue evidence="6">Seedlings</tissue>
    </source>
</reference>
<dbReference type="SUPFAM" id="SSF56112">
    <property type="entry name" value="Protein kinase-like (PK-like)"/>
    <property type="match status" value="1"/>
</dbReference>
<dbReference type="InterPro" id="IPR001480">
    <property type="entry name" value="Bulb-type_lectin_dom"/>
</dbReference>
<feature type="domain" description="S-locus glycoprotein" evidence="4">
    <location>
        <begin position="110"/>
        <end position="162"/>
    </location>
</feature>
<evidence type="ECO:0008006" key="8">
    <source>
        <dbReference type="Google" id="ProtNLM"/>
    </source>
</evidence>
<dbReference type="SUPFAM" id="SSF51110">
    <property type="entry name" value="alpha-D-mannose-specific plant lectins"/>
    <property type="match status" value="1"/>
</dbReference>
<gene>
    <name evidence="6" type="ORF">LSAT_V11C300118680</name>
</gene>
<evidence type="ECO:0000256" key="1">
    <source>
        <dbReference type="ARBA" id="ARBA00022729"/>
    </source>
</evidence>
<dbReference type="Pfam" id="PF01453">
    <property type="entry name" value="B_lectin"/>
    <property type="match status" value="1"/>
</dbReference>
<dbReference type="InterPro" id="IPR000858">
    <property type="entry name" value="S_locus_glycoprot_dom"/>
</dbReference>
<dbReference type="AlphaFoldDB" id="A0A9R1XS03"/>